<protein>
    <submittedName>
        <fullName evidence="2">Uncharacterized protein</fullName>
    </submittedName>
</protein>
<evidence type="ECO:0000256" key="1">
    <source>
        <dbReference type="SAM" id="Coils"/>
    </source>
</evidence>
<feature type="non-terminal residue" evidence="2">
    <location>
        <position position="1"/>
    </location>
</feature>
<keyword evidence="3" id="KW-1185">Reference proteome</keyword>
<dbReference type="EMBL" id="FOLE01000023">
    <property type="protein sequence ID" value="SFD02046.1"/>
    <property type="molecule type" value="Genomic_DNA"/>
</dbReference>
<evidence type="ECO:0000313" key="2">
    <source>
        <dbReference type="EMBL" id="SFD02046.1"/>
    </source>
</evidence>
<accession>A0A1I1NXA4</accession>
<reference evidence="2 3" key="1">
    <citation type="submission" date="2016-10" db="EMBL/GenBank/DDBJ databases">
        <authorList>
            <person name="de Groot N.N."/>
        </authorList>
    </citation>
    <scope>NUCLEOTIDE SEQUENCE [LARGE SCALE GENOMIC DNA]</scope>
    <source>
        <strain evidence="2 3">DSM 6793</strain>
    </source>
</reference>
<sequence length="169" mass="19521">RNQLYPYYRFSSTSAHKDKSMNAETVHGRLRQIFEGIVLSPKQKETFKVILLNKYEQLEAQTQRQGQEQQAKLLQLEKEHSGLINKLLQVSNSTVIQKIEAELEKVELRIAAQREAMLSPSTQQPLGTEILKMVTELILNPQMAWEAANVSQKQQFLQLWFKSSLKVKP</sequence>
<organism evidence="2 3">
    <name type="scientific">Flexibacter flexilis DSM 6793</name>
    <dbReference type="NCBI Taxonomy" id="927664"/>
    <lineage>
        <taxon>Bacteria</taxon>
        <taxon>Pseudomonadati</taxon>
        <taxon>Bacteroidota</taxon>
        <taxon>Cytophagia</taxon>
        <taxon>Cytophagales</taxon>
        <taxon>Flexibacteraceae</taxon>
        <taxon>Flexibacter</taxon>
    </lineage>
</organism>
<dbReference type="AlphaFoldDB" id="A0A1I1NXA4"/>
<gene>
    <name evidence="2" type="ORF">SAMN05421780_1231</name>
</gene>
<feature type="coiled-coil region" evidence="1">
    <location>
        <begin position="59"/>
        <end position="116"/>
    </location>
</feature>
<dbReference type="RefSeq" id="WP_221405430.1">
    <property type="nucleotide sequence ID" value="NZ_FOLE01000023.1"/>
</dbReference>
<name>A0A1I1NXA4_9BACT</name>
<dbReference type="Proteomes" id="UP000199514">
    <property type="component" value="Unassembled WGS sequence"/>
</dbReference>
<evidence type="ECO:0000313" key="3">
    <source>
        <dbReference type="Proteomes" id="UP000199514"/>
    </source>
</evidence>
<proteinExistence type="predicted"/>
<keyword evidence="1" id="KW-0175">Coiled coil</keyword>